<evidence type="ECO:0000313" key="2">
    <source>
        <dbReference type="Proteomes" id="UP000323824"/>
    </source>
</evidence>
<dbReference type="Proteomes" id="UP000323824">
    <property type="component" value="Chromosome"/>
</dbReference>
<keyword evidence="2" id="KW-1185">Reference proteome</keyword>
<dbReference type="KEGG" id="sper:EW093_00595"/>
<organism evidence="1 2">
    <name type="scientific">Thiospirochaeta perfilievii</name>
    <dbReference type="NCBI Taxonomy" id="252967"/>
    <lineage>
        <taxon>Bacteria</taxon>
        <taxon>Pseudomonadati</taxon>
        <taxon>Spirochaetota</taxon>
        <taxon>Spirochaetia</taxon>
        <taxon>Spirochaetales</taxon>
        <taxon>Spirochaetaceae</taxon>
        <taxon>Thiospirochaeta</taxon>
    </lineage>
</organism>
<name>A0A5C1Q5D0_9SPIO</name>
<protein>
    <submittedName>
        <fullName evidence="1">Uncharacterized protein</fullName>
    </submittedName>
</protein>
<accession>A0A5C1Q5D0</accession>
<dbReference type="RefSeq" id="WP_149566523.1">
    <property type="nucleotide sequence ID" value="NZ_CP035807.1"/>
</dbReference>
<reference evidence="1 2" key="2">
    <citation type="submission" date="2019-09" db="EMBL/GenBank/DDBJ databases">
        <title>Complete Genome Sequence and Methylome Analysis of free living Spirochaetas.</title>
        <authorList>
            <person name="Leshcheva N."/>
            <person name="Mikheeva N."/>
        </authorList>
    </citation>
    <scope>NUCLEOTIDE SEQUENCE [LARGE SCALE GENOMIC DNA]</scope>
    <source>
        <strain evidence="1 2">P</strain>
    </source>
</reference>
<reference evidence="1 2" key="1">
    <citation type="submission" date="2019-02" db="EMBL/GenBank/DDBJ databases">
        <authorList>
            <person name="Fomenkov A."/>
            <person name="Dubinina G."/>
            <person name="Grabovich M."/>
            <person name="Vincze T."/>
            <person name="Roberts R.J."/>
        </authorList>
    </citation>
    <scope>NUCLEOTIDE SEQUENCE [LARGE SCALE GENOMIC DNA]</scope>
    <source>
        <strain evidence="1 2">P</strain>
    </source>
</reference>
<dbReference type="EMBL" id="CP035807">
    <property type="protein sequence ID" value="QEN03263.1"/>
    <property type="molecule type" value="Genomic_DNA"/>
</dbReference>
<proteinExistence type="predicted"/>
<gene>
    <name evidence="1" type="ORF">EW093_00595</name>
</gene>
<dbReference type="AlphaFoldDB" id="A0A5C1Q5D0"/>
<sequence>MAIRVELINIKKQKRVPATRVDGILSRELGEAIAEMLPSLLEHGTSLNQISTMLWGKQC</sequence>
<evidence type="ECO:0000313" key="1">
    <source>
        <dbReference type="EMBL" id="QEN03263.1"/>
    </source>
</evidence>